<keyword evidence="2" id="KW-1185">Reference proteome</keyword>
<dbReference type="AlphaFoldDB" id="A0A090E2N7"/>
<evidence type="ECO:0000313" key="2">
    <source>
        <dbReference type="Proteomes" id="UP000045285"/>
    </source>
</evidence>
<reference evidence="2" key="1">
    <citation type="submission" date="2014-08" db="EMBL/GenBank/DDBJ databases">
        <authorList>
            <person name="Moulin L."/>
        </authorList>
    </citation>
    <scope>NUCLEOTIDE SEQUENCE [LARGE SCALE GENOMIC DNA]</scope>
</reference>
<organism evidence="1 2">
    <name type="scientific">Mesorhizobium plurifarium</name>
    <dbReference type="NCBI Taxonomy" id="69974"/>
    <lineage>
        <taxon>Bacteria</taxon>
        <taxon>Pseudomonadati</taxon>
        <taxon>Pseudomonadota</taxon>
        <taxon>Alphaproteobacteria</taxon>
        <taxon>Hyphomicrobiales</taxon>
        <taxon>Phyllobacteriaceae</taxon>
        <taxon>Mesorhizobium</taxon>
    </lineage>
</organism>
<dbReference type="EMBL" id="CCMZ01000029">
    <property type="protein sequence ID" value="CDX21320.1"/>
    <property type="molecule type" value="Genomic_DNA"/>
</dbReference>
<name>A0A090E2N7_MESPL</name>
<sequence>MLVTQDCGPGRASGEAVGLLLLHWNRCRALTNVMEVGLGRRVWQESHLISRVCQARARAGWALTFVGAARAVLCE</sequence>
<proteinExistence type="predicted"/>
<accession>A0A090E2N7</accession>
<evidence type="ECO:0000313" key="1">
    <source>
        <dbReference type="EMBL" id="CDX21320.1"/>
    </source>
</evidence>
<dbReference type="Proteomes" id="UP000045285">
    <property type="component" value="Unassembled WGS sequence"/>
</dbReference>
<protein>
    <submittedName>
        <fullName evidence="1">Uncharacterized protein</fullName>
    </submittedName>
</protein>
<gene>
    <name evidence="1" type="ORF">MPL3356_350056</name>
</gene>